<feature type="compositionally biased region" description="Low complexity" evidence="1">
    <location>
        <begin position="105"/>
        <end position="119"/>
    </location>
</feature>
<accession>A0AAD7NNY6</accession>
<comment type="caution">
    <text evidence="2">The sequence shown here is derived from an EMBL/GenBank/DDBJ whole genome shotgun (WGS) entry which is preliminary data.</text>
</comment>
<protein>
    <recommendedName>
        <fullName evidence="4">Prefoldin subunit 5</fullName>
    </recommendedName>
</protein>
<organism evidence="2 3">
    <name type="scientific">Mycena metata</name>
    <dbReference type="NCBI Taxonomy" id="1033252"/>
    <lineage>
        <taxon>Eukaryota</taxon>
        <taxon>Fungi</taxon>
        <taxon>Dikarya</taxon>
        <taxon>Basidiomycota</taxon>
        <taxon>Agaricomycotina</taxon>
        <taxon>Agaricomycetes</taxon>
        <taxon>Agaricomycetidae</taxon>
        <taxon>Agaricales</taxon>
        <taxon>Marasmiineae</taxon>
        <taxon>Mycenaceae</taxon>
        <taxon>Mycena</taxon>
    </lineage>
</organism>
<name>A0AAD7NNY6_9AGAR</name>
<dbReference type="CDD" id="cd23157">
    <property type="entry name" value="Prefoldin_5"/>
    <property type="match status" value="1"/>
</dbReference>
<sequence length="119" mass="13171">MSQQPQQVSVDGLNTSELADVRSQLEEELNHLTNSFAKTQAGKTILVPLTNSLYAPGKSSGLHHVIVDVGTGYFVQKVGSVLFMWDCSQRVTGPENKHTNTMPPRSSTSRGTSTRWRRR</sequence>
<keyword evidence="3" id="KW-1185">Reference proteome</keyword>
<proteinExistence type="predicted"/>
<dbReference type="Proteomes" id="UP001215598">
    <property type="component" value="Unassembled WGS sequence"/>
</dbReference>
<dbReference type="InterPro" id="IPR004127">
    <property type="entry name" value="Prefoldin_subunit_alpha"/>
</dbReference>
<evidence type="ECO:0008006" key="4">
    <source>
        <dbReference type="Google" id="ProtNLM"/>
    </source>
</evidence>
<feature type="region of interest" description="Disordered" evidence="1">
    <location>
        <begin position="92"/>
        <end position="119"/>
    </location>
</feature>
<evidence type="ECO:0000313" key="2">
    <source>
        <dbReference type="EMBL" id="KAJ7769419.1"/>
    </source>
</evidence>
<reference evidence="2" key="1">
    <citation type="submission" date="2023-03" db="EMBL/GenBank/DDBJ databases">
        <title>Massive genome expansion in bonnet fungi (Mycena s.s.) driven by repeated elements and novel gene families across ecological guilds.</title>
        <authorList>
            <consortium name="Lawrence Berkeley National Laboratory"/>
            <person name="Harder C.B."/>
            <person name="Miyauchi S."/>
            <person name="Viragh M."/>
            <person name="Kuo A."/>
            <person name="Thoen E."/>
            <person name="Andreopoulos B."/>
            <person name="Lu D."/>
            <person name="Skrede I."/>
            <person name="Drula E."/>
            <person name="Henrissat B."/>
            <person name="Morin E."/>
            <person name="Kohler A."/>
            <person name="Barry K."/>
            <person name="LaButti K."/>
            <person name="Morin E."/>
            <person name="Salamov A."/>
            <person name="Lipzen A."/>
            <person name="Mereny Z."/>
            <person name="Hegedus B."/>
            <person name="Baldrian P."/>
            <person name="Stursova M."/>
            <person name="Weitz H."/>
            <person name="Taylor A."/>
            <person name="Grigoriev I.V."/>
            <person name="Nagy L.G."/>
            <person name="Martin F."/>
            <person name="Kauserud H."/>
        </authorList>
    </citation>
    <scope>NUCLEOTIDE SEQUENCE</scope>
    <source>
        <strain evidence="2">CBHHK182m</strain>
    </source>
</reference>
<dbReference type="AlphaFoldDB" id="A0AAD7NNY6"/>
<evidence type="ECO:0000313" key="3">
    <source>
        <dbReference type="Proteomes" id="UP001215598"/>
    </source>
</evidence>
<dbReference type="EMBL" id="JARKIB010000018">
    <property type="protein sequence ID" value="KAJ7769419.1"/>
    <property type="molecule type" value="Genomic_DNA"/>
</dbReference>
<dbReference type="Pfam" id="PF02996">
    <property type="entry name" value="Prefoldin"/>
    <property type="match status" value="1"/>
</dbReference>
<dbReference type="InterPro" id="IPR009053">
    <property type="entry name" value="Prefoldin"/>
</dbReference>
<gene>
    <name evidence="2" type="ORF">B0H16DRAFT_1517794</name>
</gene>
<dbReference type="SUPFAM" id="SSF46579">
    <property type="entry name" value="Prefoldin"/>
    <property type="match status" value="1"/>
</dbReference>
<evidence type="ECO:0000256" key="1">
    <source>
        <dbReference type="SAM" id="MobiDB-lite"/>
    </source>
</evidence>
<dbReference type="Gene3D" id="1.10.287.370">
    <property type="match status" value="1"/>
</dbReference>